<dbReference type="InterPro" id="IPR000577">
    <property type="entry name" value="Carb_kinase_FGGY"/>
</dbReference>
<dbReference type="PIRSF" id="PIRSF000538">
    <property type="entry name" value="GlpK"/>
    <property type="match status" value="1"/>
</dbReference>
<evidence type="ECO:0000256" key="2">
    <source>
        <dbReference type="ARBA" id="ARBA00022679"/>
    </source>
</evidence>
<proteinExistence type="inferred from homology"/>
<gene>
    <name evidence="7" type="primary">xylB</name>
    <name evidence="7" type="ORF">AGR4A_pAt30173</name>
</gene>
<evidence type="ECO:0000256" key="3">
    <source>
        <dbReference type="ARBA" id="ARBA00022777"/>
    </source>
</evidence>
<dbReference type="Gene3D" id="3.30.420.40">
    <property type="match status" value="2"/>
</dbReference>
<dbReference type="Pfam" id="PF02782">
    <property type="entry name" value="FGGY_C"/>
    <property type="match status" value="1"/>
</dbReference>
<dbReference type="InterPro" id="IPR018485">
    <property type="entry name" value="FGGY_C"/>
</dbReference>
<dbReference type="InterPro" id="IPR050406">
    <property type="entry name" value="FGGY_Carb_Kinase"/>
</dbReference>
<evidence type="ECO:0000313" key="7">
    <source>
        <dbReference type="EMBL" id="CVI25358.1"/>
    </source>
</evidence>
<comment type="caution">
    <text evidence="7">The sequence shown here is derived from an EMBL/GenBank/DDBJ whole genome shotgun (WGS) entry which is preliminary data.</text>
</comment>
<comment type="similarity">
    <text evidence="1 4">Belongs to the FGGY kinase family.</text>
</comment>
<dbReference type="GO" id="GO:0005975">
    <property type="term" value="P:carbohydrate metabolic process"/>
    <property type="evidence" value="ECO:0007669"/>
    <property type="project" value="InterPro"/>
</dbReference>
<dbReference type="PROSITE" id="PS00445">
    <property type="entry name" value="FGGY_KINASES_2"/>
    <property type="match status" value="1"/>
</dbReference>
<dbReference type="CDD" id="cd07802">
    <property type="entry name" value="ASKHA_NBD_FGGY_EcLyxK-like"/>
    <property type="match status" value="1"/>
</dbReference>
<dbReference type="GO" id="GO:0016773">
    <property type="term" value="F:phosphotransferase activity, alcohol group as acceptor"/>
    <property type="evidence" value="ECO:0007669"/>
    <property type="project" value="InterPro"/>
</dbReference>
<dbReference type="Proteomes" id="UP000192074">
    <property type="component" value="Unassembled WGS sequence"/>
</dbReference>
<dbReference type="EMBL" id="FCNL01000042">
    <property type="protein sequence ID" value="CVI25358.1"/>
    <property type="molecule type" value="Genomic_DNA"/>
</dbReference>
<dbReference type="Pfam" id="PF00370">
    <property type="entry name" value="FGGY_N"/>
    <property type="match status" value="1"/>
</dbReference>
<evidence type="ECO:0000259" key="5">
    <source>
        <dbReference type="Pfam" id="PF00370"/>
    </source>
</evidence>
<dbReference type="PANTHER" id="PTHR43095:SF5">
    <property type="entry name" value="XYLULOSE KINASE"/>
    <property type="match status" value="1"/>
</dbReference>
<evidence type="ECO:0000256" key="4">
    <source>
        <dbReference type="RuleBase" id="RU003733"/>
    </source>
</evidence>
<reference evidence="7 8" key="1">
    <citation type="submission" date="2016-01" db="EMBL/GenBank/DDBJ databases">
        <authorList>
            <person name="Regsiter A."/>
            <person name="william w."/>
        </authorList>
    </citation>
    <scope>NUCLEOTIDE SEQUENCE [LARGE SCALE GENOMIC DNA]</scope>
    <source>
        <strain evidence="7 8">B6</strain>
    </source>
</reference>
<feature type="domain" description="Carbohydrate kinase FGGY N-terminal" evidence="5">
    <location>
        <begin position="1"/>
        <end position="248"/>
    </location>
</feature>
<keyword evidence="3 4" id="KW-0418">Kinase</keyword>
<name>A0A822V9T1_AGRTU</name>
<dbReference type="InterPro" id="IPR018483">
    <property type="entry name" value="Carb_kinase_FGGY_CS"/>
</dbReference>
<dbReference type="InterPro" id="IPR043129">
    <property type="entry name" value="ATPase_NBD"/>
</dbReference>
<sequence length="527" mass="55892">MFLGLDIGTSVIKAATFDGSGRQCADALEWMPVLDAPLGWSELDGDVLWTKVVAVIQKLQRNAYFDCSEIRAIGVTGMMIGAWVIDENGQLLRPPILWNDVRASGIVDSILESDEQLFSKIFSLSGSLMQLGCTLPLVAWIRDNEPTVLDRARHIFCAKDYVRYRLTGEIATDESDAAMAPGSAVNRGFDLEQARLLGVEEFVHLLAPVARAETLAGILTPAAASATGLAIGTPVAVCAGDTASCVLGAGVHRPGQAVTVLGTSCLSGVLYDYPVFEPKNTGHLFVTPGDRWLKAMVNVAGTTVLDWCLKALCPDIGIGDSPYENLEAVALSSMAGSNGVAFIPYLSASGIISFRTEPRARAGFHGLAPHHGRPELVRSIYEGIAYTIRDGFEELSSAGSPLRLGGGGARSAFWAQMIADVTGREVEVPEGSQLGAKGAALCAATAIGEYEDISEACIETYRLQRLHLPDPTSGAAYDAGYSRYRSLKNAALGELLSATKSNSCGNKIGSLVVAGRAAEKICEPIRH</sequence>
<dbReference type="SUPFAM" id="SSF53067">
    <property type="entry name" value="Actin-like ATPase domain"/>
    <property type="match status" value="2"/>
</dbReference>
<accession>A0A822V9T1</accession>
<dbReference type="InterPro" id="IPR018484">
    <property type="entry name" value="FGGY_N"/>
</dbReference>
<evidence type="ECO:0000259" key="6">
    <source>
        <dbReference type="Pfam" id="PF02782"/>
    </source>
</evidence>
<organism evidence="7 8">
    <name type="scientific">Agrobacterium tumefaciens str. B6</name>
    <dbReference type="NCBI Taxonomy" id="1183423"/>
    <lineage>
        <taxon>Bacteria</taxon>
        <taxon>Pseudomonadati</taxon>
        <taxon>Pseudomonadota</taxon>
        <taxon>Alphaproteobacteria</taxon>
        <taxon>Hyphomicrobiales</taxon>
        <taxon>Rhizobiaceae</taxon>
        <taxon>Rhizobium/Agrobacterium group</taxon>
        <taxon>Agrobacterium</taxon>
        <taxon>Agrobacterium tumefaciens complex</taxon>
    </lineage>
</organism>
<evidence type="ECO:0000313" key="8">
    <source>
        <dbReference type="Proteomes" id="UP000192074"/>
    </source>
</evidence>
<keyword evidence="2 4" id="KW-0808">Transferase</keyword>
<dbReference type="GO" id="GO:0016301">
    <property type="term" value="F:kinase activity"/>
    <property type="evidence" value="ECO:0007669"/>
    <property type="project" value="UniProtKB-KW"/>
</dbReference>
<protein>
    <submittedName>
        <fullName evidence="7">Xylulose kinase</fullName>
    </submittedName>
</protein>
<dbReference type="PANTHER" id="PTHR43095">
    <property type="entry name" value="SUGAR KINASE"/>
    <property type="match status" value="1"/>
</dbReference>
<feature type="domain" description="Carbohydrate kinase FGGY C-terminal" evidence="6">
    <location>
        <begin position="258"/>
        <end position="446"/>
    </location>
</feature>
<evidence type="ECO:0000256" key="1">
    <source>
        <dbReference type="ARBA" id="ARBA00009156"/>
    </source>
</evidence>
<dbReference type="RefSeq" id="WP_080868882.1">
    <property type="nucleotide sequence ID" value="NZ_LT009760.1"/>
</dbReference>
<dbReference type="AlphaFoldDB" id="A0A822V9T1"/>